<dbReference type="GO" id="GO:0016491">
    <property type="term" value="F:oxidoreductase activity"/>
    <property type="evidence" value="ECO:0007669"/>
    <property type="project" value="UniProtKB-ARBA"/>
</dbReference>
<evidence type="ECO:0000256" key="2">
    <source>
        <dbReference type="ARBA" id="ARBA00022490"/>
    </source>
</evidence>
<sequence>MDIDIIELSERKARFVLSGVSAAFANALRRSIISEVPVLAIDDVNIYDNTSVLFDEQLALRMGLIPLKADAGKFAFPGECKCEGQGCPSCQVSLTLSAEGPRVVYSGDMVSTDPDTRPAETTVPIVELKEKHKVVVEAIARLGTGRSHSKWQAGIASGYKNMPVITIGDCDLCEECIKVCPRDILELNGDKIKVVNVIDCSMCKLCEKACDMNSIKVGEDTESFVMTFETSGSMTAAELAVQAADSIRKRAEQLGGILETLG</sequence>
<dbReference type="GO" id="GO:0003677">
    <property type="term" value="F:DNA binding"/>
    <property type="evidence" value="ECO:0007669"/>
    <property type="project" value="UniProtKB-UniRule"/>
</dbReference>
<dbReference type="SMART" id="SM00662">
    <property type="entry name" value="RPOLD"/>
    <property type="match status" value="1"/>
</dbReference>
<keyword evidence="3 5" id="KW-0804">Transcription</keyword>
<feature type="binding site" evidence="5">
    <location>
        <position position="206"/>
    </location>
    <ligand>
        <name>[3Fe-4S] cluster</name>
        <dbReference type="ChEBI" id="CHEBI:21137"/>
    </ligand>
</feature>
<name>A0A284VPX2_9EURY</name>
<evidence type="ECO:0000256" key="3">
    <source>
        <dbReference type="ARBA" id="ARBA00023163"/>
    </source>
</evidence>
<feature type="binding site" evidence="5">
    <location>
        <position position="203"/>
    </location>
    <ligand>
        <name>[3Fe-4S] cluster</name>
        <dbReference type="ChEBI" id="CHEBI:21137"/>
    </ligand>
</feature>
<keyword evidence="5" id="KW-0408">Iron</keyword>
<evidence type="ECO:0000313" key="7">
    <source>
        <dbReference type="EMBL" id="SNQ61350.1"/>
    </source>
</evidence>
<comment type="function">
    <text evidence="5">DNA-dependent RNA polymerase (RNAP) catalyzes the transcription of DNA into RNA using the four ribonucleoside triphosphates as substrates.</text>
</comment>
<dbReference type="PANTHER" id="PTHR11800:SF2">
    <property type="entry name" value="DNA-DIRECTED RNA POLYMERASE II SUBUNIT RPB3"/>
    <property type="match status" value="1"/>
</dbReference>
<dbReference type="InterPro" id="IPR011262">
    <property type="entry name" value="DNA-dir_RNA_pol_insert"/>
</dbReference>
<keyword evidence="5" id="KW-0003">3Fe-4S</keyword>
<keyword evidence="5" id="KW-0411">Iron-sulfur</keyword>
<dbReference type="InterPro" id="IPR022842">
    <property type="entry name" value="RNAP_Rpo3/Rpb3/RPAC1"/>
</dbReference>
<reference evidence="8" key="1">
    <citation type="submission" date="2017-06" db="EMBL/GenBank/DDBJ databases">
        <authorList>
            <person name="Cremers G."/>
        </authorList>
    </citation>
    <scope>NUCLEOTIDE SEQUENCE [LARGE SCALE GENOMIC DNA]</scope>
</reference>
<evidence type="ECO:0000256" key="5">
    <source>
        <dbReference type="HAMAP-Rule" id="MF_00320"/>
    </source>
</evidence>
<evidence type="ECO:0000256" key="4">
    <source>
        <dbReference type="ARBA" id="ARBA00025804"/>
    </source>
</evidence>
<dbReference type="InterPro" id="IPR036603">
    <property type="entry name" value="RBP11-like"/>
</dbReference>
<dbReference type="GO" id="GO:0046872">
    <property type="term" value="F:metal ion binding"/>
    <property type="evidence" value="ECO:0007669"/>
    <property type="project" value="UniProtKB-KW"/>
</dbReference>
<dbReference type="Proteomes" id="UP000218615">
    <property type="component" value="Unassembled WGS sequence"/>
</dbReference>
<dbReference type="InterPro" id="IPR011263">
    <property type="entry name" value="DNA-dir_RNA_pol_RpoA/D/Rpb3"/>
</dbReference>
<dbReference type="RefSeq" id="WP_179293949.1">
    <property type="nucleotide sequence ID" value="NZ_FZMP01000178.1"/>
</dbReference>
<dbReference type="GO" id="GO:0006351">
    <property type="term" value="P:DNA-templated transcription"/>
    <property type="evidence" value="ECO:0007669"/>
    <property type="project" value="UniProtKB-UniRule"/>
</dbReference>
<dbReference type="InterPro" id="IPR036643">
    <property type="entry name" value="RNApol_insert_sf"/>
</dbReference>
<dbReference type="GO" id="GO:0003899">
    <property type="term" value="F:DNA-directed RNA polymerase activity"/>
    <property type="evidence" value="ECO:0007669"/>
    <property type="project" value="UniProtKB-UniRule"/>
</dbReference>
<dbReference type="PROSITE" id="PS00198">
    <property type="entry name" value="4FE4S_FER_1"/>
    <property type="match status" value="1"/>
</dbReference>
<keyword evidence="2 5" id="KW-0963">Cytoplasm</keyword>
<dbReference type="SUPFAM" id="SSF55257">
    <property type="entry name" value="RBP11-like subunits of RNA polymerase"/>
    <property type="match status" value="1"/>
</dbReference>
<accession>A0A284VPX2</accession>
<dbReference type="InterPro" id="IPR017896">
    <property type="entry name" value="4Fe4S_Fe-S-bd"/>
</dbReference>
<dbReference type="NCBIfam" id="NF001988">
    <property type="entry name" value="PRK00783.1"/>
    <property type="match status" value="1"/>
</dbReference>
<keyword evidence="5" id="KW-0479">Metal-binding</keyword>
<dbReference type="GO" id="GO:0000428">
    <property type="term" value="C:DNA-directed RNA polymerase complex"/>
    <property type="evidence" value="ECO:0007669"/>
    <property type="project" value="UniProtKB-KW"/>
</dbReference>
<comment type="cofactor">
    <cofactor evidence="5">
        <name>[3Fe-4S] cluster</name>
        <dbReference type="ChEBI" id="CHEBI:21137"/>
    </cofactor>
    <text evidence="5">Binds 1 [3Fe-4S] cluster.</text>
</comment>
<comment type="subcellular location">
    <subcellularLocation>
        <location evidence="5">Cytoplasm</location>
    </subcellularLocation>
</comment>
<gene>
    <name evidence="5 7" type="primary">rpoD</name>
    <name evidence="5" type="synonym">rpo3</name>
    <name evidence="7" type="ORF">MNV_330018</name>
</gene>
<dbReference type="CDD" id="cd07030">
    <property type="entry name" value="RNAP_D"/>
    <property type="match status" value="1"/>
</dbReference>
<dbReference type="Gene3D" id="3.30.70.3110">
    <property type="match status" value="1"/>
</dbReference>
<dbReference type="PROSITE" id="PS51379">
    <property type="entry name" value="4FE4S_FER_2"/>
    <property type="match status" value="2"/>
</dbReference>
<dbReference type="STRING" id="1392998.ANME2D_02423"/>
<dbReference type="GO" id="GO:0051538">
    <property type="term" value="F:3 iron, 4 sulfur cluster binding"/>
    <property type="evidence" value="ECO:0007669"/>
    <property type="project" value="UniProtKB-KW"/>
</dbReference>
<organism evidence="7 8">
    <name type="scientific">Candidatus Methanoperedens nitratireducens</name>
    <dbReference type="NCBI Taxonomy" id="1392998"/>
    <lineage>
        <taxon>Archaea</taxon>
        <taxon>Methanobacteriati</taxon>
        <taxon>Methanobacteriota</taxon>
        <taxon>Stenosarchaea group</taxon>
        <taxon>Methanomicrobia</taxon>
        <taxon>Methanosarcinales</taxon>
        <taxon>ANME-2 cluster</taxon>
        <taxon>Candidatus Methanoperedentaceae</taxon>
        <taxon>Candidatus Methanoperedens</taxon>
    </lineage>
</organism>
<dbReference type="PANTHER" id="PTHR11800">
    <property type="entry name" value="DNA-DIRECTED RNA POLYMERASE"/>
    <property type="match status" value="1"/>
</dbReference>
<comment type="subunit">
    <text evidence="5">Part of the RNA polymerase complex.</text>
</comment>
<dbReference type="AlphaFoldDB" id="A0A284VPX2"/>
<dbReference type="Gene3D" id="2.170.120.12">
    <property type="entry name" value="DNA-directed RNA polymerase, insert domain"/>
    <property type="match status" value="1"/>
</dbReference>
<feature type="domain" description="4Fe-4S ferredoxin-type" evidence="6">
    <location>
        <begin position="161"/>
        <end position="190"/>
    </location>
</feature>
<keyword evidence="8" id="KW-1185">Reference proteome</keyword>
<dbReference type="HAMAP" id="MF_00320">
    <property type="entry name" value="RNApol_arch_Rpo3"/>
    <property type="match status" value="1"/>
</dbReference>
<dbReference type="InterPro" id="IPR017900">
    <property type="entry name" value="4Fe4S_Fe_S_CS"/>
</dbReference>
<comment type="catalytic activity">
    <reaction evidence="5">
        <text>RNA(n) + a ribonucleoside 5'-triphosphate = RNA(n+1) + diphosphate</text>
        <dbReference type="Rhea" id="RHEA:21248"/>
        <dbReference type="Rhea" id="RHEA-COMP:14527"/>
        <dbReference type="Rhea" id="RHEA-COMP:17342"/>
        <dbReference type="ChEBI" id="CHEBI:33019"/>
        <dbReference type="ChEBI" id="CHEBI:61557"/>
        <dbReference type="ChEBI" id="CHEBI:140395"/>
        <dbReference type="EC" id="2.7.7.6"/>
    </reaction>
</comment>
<dbReference type="EMBL" id="FZMP01000178">
    <property type="protein sequence ID" value="SNQ61350.1"/>
    <property type="molecule type" value="Genomic_DNA"/>
</dbReference>
<dbReference type="GO" id="GO:0046983">
    <property type="term" value="F:protein dimerization activity"/>
    <property type="evidence" value="ECO:0007669"/>
    <property type="project" value="InterPro"/>
</dbReference>
<dbReference type="Gene3D" id="3.30.1360.10">
    <property type="entry name" value="RNA polymerase, RBP11-like subunit"/>
    <property type="match status" value="1"/>
</dbReference>
<protein>
    <recommendedName>
        <fullName evidence="5">DNA-directed RNA polymerase subunit Rpo3</fullName>
        <ecNumber evidence="5">2.7.7.6</ecNumber>
    </recommendedName>
    <alternativeName>
        <fullName evidence="5">DNA-directed RNA polymerase subunit D</fullName>
    </alternativeName>
</protein>
<keyword evidence="5 7" id="KW-0548">Nucleotidyltransferase</keyword>
<evidence type="ECO:0000313" key="8">
    <source>
        <dbReference type="Proteomes" id="UP000218615"/>
    </source>
</evidence>
<dbReference type="SUPFAM" id="SSF56553">
    <property type="entry name" value="Insert subdomain of RNA polymerase alpha subunit"/>
    <property type="match status" value="1"/>
</dbReference>
<dbReference type="GO" id="GO:0005737">
    <property type="term" value="C:cytoplasm"/>
    <property type="evidence" value="ECO:0007669"/>
    <property type="project" value="UniProtKB-SubCell"/>
</dbReference>
<keyword evidence="5 7" id="KW-0808">Transferase</keyword>
<keyword evidence="1 5" id="KW-0240">DNA-directed RNA polymerase</keyword>
<evidence type="ECO:0000256" key="1">
    <source>
        <dbReference type="ARBA" id="ARBA00022478"/>
    </source>
</evidence>
<dbReference type="Pfam" id="PF01000">
    <property type="entry name" value="RNA_pol_A_bac"/>
    <property type="match status" value="1"/>
</dbReference>
<dbReference type="InterPro" id="IPR050518">
    <property type="entry name" value="Rpo3/RPB3_RNA_Pol_subunit"/>
</dbReference>
<feature type="binding site" evidence="5">
    <location>
        <position position="200"/>
    </location>
    <ligand>
        <name>[3Fe-4S] cluster</name>
        <dbReference type="ChEBI" id="CHEBI:21137"/>
    </ligand>
</feature>
<evidence type="ECO:0000259" key="6">
    <source>
        <dbReference type="PROSITE" id="PS51379"/>
    </source>
</evidence>
<proteinExistence type="inferred from homology"/>
<dbReference type="Pfam" id="PF01193">
    <property type="entry name" value="RNA_pol_L"/>
    <property type="match status" value="1"/>
</dbReference>
<feature type="domain" description="4Fe-4S ferredoxin-type" evidence="6">
    <location>
        <begin position="191"/>
        <end position="220"/>
    </location>
</feature>
<comment type="similarity">
    <text evidence="4 5">Belongs to the archaeal Rpo3/eukaryotic RPB3 RNA polymerase subunit family.</text>
</comment>
<dbReference type="EC" id="2.7.7.6" evidence="5"/>